<organism evidence="1 2">
    <name type="scientific">Labilithrix luteola</name>
    <dbReference type="NCBI Taxonomy" id="1391654"/>
    <lineage>
        <taxon>Bacteria</taxon>
        <taxon>Pseudomonadati</taxon>
        <taxon>Myxococcota</taxon>
        <taxon>Polyangia</taxon>
        <taxon>Polyangiales</taxon>
        <taxon>Labilitrichaceae</taxon>
        <taxon>Labilithrix</taxon>
    </lineage>
</organism>
<gene>
    <name evidence="1" type="ORF">AKJ09_05934</name>
</gene>
<keyword evidence="2" id="KW-1185">Reference proteome</keyword>
<dbReference type="AlphaFoldDB" id="A0A0K1Q0H5"/>
<dbReference type="EMBL" id="CP012333">
    <property type="protein sequence ID" value="AKU99270.1"/>
    <property type="molecule type" value="Genomic_DNA"/>
</dbReference>
<proteinExistence type="predicted"/>
<reference evidence="1 2" key="1">
    <citation type="submission" date="2015-08" db="EMBL/GenBank/DDBJ databases">
        <authorList>
            <person name="Babu N.S."/>
            <person name="Beckwith C.J."/>
            <person name="Beseler K.G."/>
            <person name="Brison A."/>
            <person name="Carone J.V."/>
            <person name="Caskin T.P."/>
            <person name="Diamond M."/>
            <person name="Durham M.E."/>
            <person name="Foxe J.M."/>
            <person name="Go M."/>
            <person name="Henderson B.A."/>
            <person name="Jones I.B."/>
            <person name="McGettigan J.A."/>
            <person name="Micheletti S.J."/>
            <person name="Nasrallah M.E."/>
            <person name="Ortiz D."/>
            <person name="Piller C.R."/>
            <person name="Privatt S.R."/>
            <person name="Schneider S.L."/>
            <person name="Sharp S."/>
            <person name="Smith T.C."/>
            <person name="Stanton J.D."/>
            <person name="Ullery H.E."/>
            <person name="Wilson R.J."/>
            <person name="Serrano M.G."/>
            <person name="Buck G."/>
            <person name="Lee V."/>
            <person name="Wang Y."/>
            <person name="Carvalho R."/>
            <person name="Voegtly L."/>
            <person name="Shi R."/>
            <person name="Duckworth R."/>
            <person name="Johnson A."/>
            <person name="Loviza R."/>
            <person name="Walstead R."/>
            <person name="Shah Z."/>
            <person name="Kiflezghi M."/>
            <person name="Wade K."/>
            <person name="Ball S.L."/>
            <person name="Bradley K.W."/>
            <person name="Asai D.J."/>
            <person name="Bowman C.A."/>
            <person name="Russell D.A."/>
            <person name="Pope W.H."/>
            <person name="Jacobs-Sera D."/>
            <person name="Hendrix R.W."/>
            <person name="Hatfull G.F."/>
        </authorList>
    </citation>
    <scope>NUCLEOTIDE SEQUENCE [LARGE SCALE GENOMIC DNA]</scope>
    <source>
        <strain evidence="1 2">DSM 27648</strain>
    </source>
</reference>
<dbReference type="Proteomes" id="UP000064967">
    <property type="component" value="Chromosome"/>
</dbReference>
<dbReference type="PROSITE" id="PS51257">
    <property type="entry name" value="PROKAR_LIPOPROTEIN"/>
    <property type="match status" value="1"/>
</dbReference>
<evidence type="ECO:0000313" key="2">
    <source>
        <dbReference type="Proteomes" id="UP000064967"/>
    </source>
</evidence>
<sequence length="182" mass="19260">MNRMRTTEDGHRRCAFERLVIGASTVGALLTLMACGADEKICTAEATCTNMVSTTLTVARSRPELDGARLELCRNEQDCITAVVNLVQDAGQERLVCNPGMGGPEGSLDCSSSLPGDISGVTLVVSVSPSSQHDLADGDRFTVRVTDVNASIVWAEKSGSIASYKTIDGGCVEGYFCRQGSF</sequence>
<name>A0A0K1Q0H5_9BACT</name>
<dbReference type="KEGG" id="llu:AKJ09_05934"/>
<evidence type="ECO:0008006" key="3">
    <source>
        <dbReference type="Google" id="ProtNLM"/>
    </source>
</evidence>
<protein>
    <recommendedName>
        <fullName evidence="3">Lipoprotein</fullName>
    </recommendedName>
</protein>
<accession>A0A0K1Q0H5</accession>
<evidence type="ECO:0000313" key="1">
    <source>
        <dbReference type="EMBL" id="AKU99270.1"/>
    </source>
</evidence>